<feature type="compositionally biased region" description="Basic and acidic residues" evidence="1">
    <location>
        <begin position="565"/>
        <end position="589"/>
    </location>
</feature>
<reference evidence="2" key="1">
    <citation type="submission" date="2021-02" db="EMBL/GenBank/DDBJ databases">
        <authorList>
            <person name="Nowell W R."/>
        </authorList>
    </citation>
    <scope>NUCLEOTIDE SEQUENCE</scope>
</reference>
<feature type="compositionally biased region" description="Basic residues" evidence="1">
    <location>
        <begin position="595"/>
        <end position="609"/>
    </location>
</feature>
<evidence type="ECO:0000256" key="1">
    <source>
        <dbReference type="SAM" id="MobiDB-lite"/>
    </source>
</evidence>
<accession>A0A816YN57</accession>
<dbReference type="AlphaFoldDB" id="A0A816YN57"/>
<sequence length="617" mass="71445">MLTRLPFDELRALLPKLKDRILFNEKRDILIKEWSNGANEQLESRNALNECNKQTVDICSESQITTATQYFLAGALPPSDVMDNETIGTTLHIDSQANEDEHDDLEEKQQKLPLDFEFASLPKEIQIVVDENELTKLRGHTNHRRNEWREAIKQKFKNERRLFHKTSSLVKRQKEKFGKGSGRPAKKCEVLSAERKHEKLIYVSTIMNECDLEQLVITMKEGIENTTIDNDELNILWKKTFGYRRSYIRSHTTNEVLERFPGYSYPTLIFEEVKMTDNVDIEQNVNEILPRLFEKLPNNSLYVMDEKHLKIEKHKKIQSFEVEKTSVRYLRFGCVSFYLDALPIRTVKLLSKQFAQSVSQVLVDKEPIVPTPCIKISNENFQLYLDWQFAVETTNPTTALALLFSLYNVFEVKFTKNNHTAHLLYGVIFENGDQLGKNLRILLNSWGFTYTDRTKESQMRTANFVNYVNTETTQQVQLHSRATTIDNVYLSTISKTSISEQPQLSQSTSLTIIDQRQQLHHQSFIQIDEPEPMDIVTEIPHSSAVHSEIQQTPDIKNNLNDSSYTEDRALKDATNREKSTASTKGEKRKLPTSPKPRKFSSRLASKRSRQNVSSFPL</sequence>
<dbReference type="InterPro" id="IPR042812">
    <property type="entry name" value="SAMD3"/>
</dbReference>
<feature type="compositionally biased region" description="Polar residues" evidence="1">
    <location>
        <begin position="544"/>
        <end position="563"/>
    </location>
</feature>
<dbReference type="EMBL" id="CAJNRG010015222">
    <property type="protein sequence ID" value="CAF2163185.1"/>
    <property type="molecule type" value="Genomic_DNA"/>
</dbReference>
<dbReference type="PANTHER" id="PTHR47302">
    <property type="entry name" value="STERILE ALPHA MOTIF DOMAIN-CONTAINING PROTEIN 3"/>
    <property type="match status" value="1"/>
</dbReference>
<proteinExistence type="predicted"/>
<feature type="region of interest" description="Disordered" evidence="1">
    <location>
        <begin position="543"/>
        <end position="617"/>
    </location>
</feature>
<dbReference type="PANTHER" id="PTHR47302:SF1">
    <property type="entry name" value="STERILE ALPHA MOTIF DOMAIN-CONTAINING PROTEIN 3"/>
    <property type="match status" value="1"/>
</dbReference>
<gene>
    <name evidence="2" type="ORF">XDN619_LOCUS30665</name>
</gene>
<dbReference type="Proteomes" id="UP000663887">
    <property type="component" value="Unassembled WGS sequence"/>
</dbReference>
<organism evidence="2 3">
    <name type="scientific">Rotaria magnacalcarata</name>
    <dbReference type="NCBI Taxonomy" id="392030"/>
    <lineage>
        <taxon>Eukaryota</taxon>
        <taxon>Metazoa</taxon>
        <taxon>Spiralia</taxon>
        <taxon>Gnathifera</taxon>
        <taxon>Rotifera</taxon>
        <taxon>Eurotatoria</taxon>
        <taxon>Bdelloidea</taxon>
        <taxon>Philodinida</taxon>
        <taxon>Philodinidae</taxon>
        <taxon>Rotaria</taxon>
    </lineage>
</organism>
<evidence type="ECO:0000313" key="3">
    <source>
        <dbReference type="Proteomes" id="UP000663887"/>
    </source>
</evidence>
<name>A0A816YN57_9BILA</name>
<comment type="caution">
    <text evidence="2">The sequence shown here is derived from an EMBL/GenBank/DDBJ whole genome shotgun (WGS) entry which is preliminary data.</text>
</comment>
<protein>
    <submittedName>
        <fullName evidence="2">Uncharacterized protein</fullName>
    </submittedName>
</protein>
<evidence type="ECO:0000313" key="2">
    <source>
        <dbReference type="EMBL" id="CAF2163185.1"/>
    </source>
</evidence>